<reference evidence="1 2" key="1">
    <citation type="journal article" date="2015" name="Genome Announc.">
        <title>Expanding the biotechnology potential of lactobacilli through comparative genomics of 213 strains and associated genera.</title>
        <authorList>
            <person name="Sun Z."/>
            <person name="Harris H.M."/>
            <person name="McCann A."/>
            <person name="Guo C."/>
            <person name="Argimon S."/>
            <person name="Zhang W."/>
            <person name="Yang X."/>
            <person name="Jeffery I.B."/>
            <person name="Cooney J.C."/>
            <person name="Kagawa T.F."/>
            <person name="Liu W."/>
            <person name="Song Y."/>
            <person name="Salvetti E."/>
            <person name="Wrobel A."/>
            <person name="Rasinkangas P."/>
            <person name="Parkhill J."/>
            <person name="Rea M.C."/>
            <person name="O'Sullivan O."/>
            <person name="Ritari J."/>
            <person name="Douillard F.P."/>
            <person name="Paul Ross R."/>
            <person name="Yang R."/>
            <person name="Briner A.E."/>
            <person name="Felis G.E."/>
            <person name="de Vos W.M."/>
            <person name="Barrangou R."/>
            <person name="Klaenhammer T.R."/>
            <person name="Caufield P.W."/>
            <person name="Cui Y."/>
            <person name="Zhang H."/>
            <person name="O'Toole P.W."/>
        </authorList>
    </citation>
    <scope>NUCLEOTIDE SEQUENCE [LARGE SCALE GENOMIC DNA]</scope>
    <source>
        <strain evidence="1 2">DSM 23829</strain>
    </source>
</reference>
<gene>
    <name evidence="1" type="ORF">FD06_GL000782</name>
</gene>
<dbReference type="EMBL" id="AYYQ01000036">
    <property type="protein sequence ID" value="KRM67630.1"/>
    <property type="molecule type" value="Genomic_DNA"/>
</dbReference>
<protein>
    <recommendedName>
        <fullName evidence="3">NIPSNAP domain-containing protein</fullName>
    </recommendedName>
</protein>
<accession>A0A0R2AK64</accession>
<evidence type="ECO:0000313" key="1">
    <source>
        <dbReference type="EMBL" id="KRM67630.1"/>
    </source>
</evidence>
<keyword evidence="2" id="KW-1185">Reference proteome</keyword>
<comment type="caution">
    <text evidence="1">The sequence shown here is derived from an EMBL/GenBank/DDBJ whole genome shotgun (WGS) entry which is preliminary data.</text>
</comment>
<sequence length="106" mass="12134">MKQLRIYTLKDQAAAHEYLENHWTKHLVSLPKFGIHVEKVFGENNPSGNCRVFALVSSSQDNLHELNAKYMQSDAFKDDMQGFDMTKIVSVEDVDLFPGENISNLF</sequence>
<dbReference type="OrthoDB" id="2297285at2"/>
<evidence type="ECO:0008006" key="3">
    <source>
        <dbReference type="Google" id="ProtNLM"/>
    </source>
</evidence>
<evidence type="ECO:0000313" key="2">
    <source>
        <dbReference type="Proteomes" id="UP000052012"/>
    </source>
</evidence>
<dbReference type="AlphaFoldDB" id="A0A0R2AK64"/>
<dbReference type="RefSeq" id="WP_054658468.1">
    <property type="nucleotide sequence ID" value="NZ_AYYQ01000036.1"/>
</dbReference>
<organism evidence="1 2">
    <name type="scientific">Apilactobacillus ozensis DSM 23829 = JCM 17196</name>
    <dbReference type="NCBI Taxonomy" id="1423781"/>
    <lineage>
        <taxon>Bacteria</taxon>
        <taxon>Bacillati</taxon>
        <taxon>Bacillota</taxon>
        <taxon>Bacilli</taxon>
        <taxon>Lactobacillales</taxon>
        <taxon>Lactobacillaceae</taxon>
        <taxon>Apilactobacillus</taxon>
    </lineage>
</organism>
<name>A0A0R2AK64_9LACO</name>
<dbReference type="PATRIC" id="fig|1423781.4.peg.807"/>
<proteinExistence type="predicted"/>
<dbReference type="Proteomes" id="UP000052012">
    <property type="component" value="Unassembled WGS sequence"/>
</dbReference>